<dbReference type="EMBL" id="JADNYM010000003">
    <property type="protein sequence ID" value="MBG0738344.1"/>
    <property type="molecule type" value="Genomic_DNA"/>
</dbReference>
<proteinExistence type="predicted"/>
<comment type="caution">
    <text evidence="2">The sequence shown here is derived from an EMBL/GenBank/DDBJ whole genome shotgun (WGS) entry which is preliminary data.</text>
</comment>
<dbReference type="AlphaFoldDB" id="A0A931G6I4"/>
<feature type="transmembrane region" description="Helical" evidence="1">
    <location>
        <begin position="258"/>
        <end position="276"/>
    </location>
</feature>
<reference evidence="2 3" key="1">
    <citation type="submission" date="2020-11" db="EMBL/GenBank/DDBJ databases">
        <title>Arthrobacter antarcticus sp. nov., isolated from Antarctic Soil.</title>
        <authorList>
            <person name="Li J."/>
        </authorList>
    </citation>
    <scope>NUCLEOTIDE SEQUENCE [LARGE SCALE GENOMIC DNA]</scope>
    <source>
        <strain evidence="2 3">Z1-20</strain>
    </source>
</reference>
<sequence>MSQEQLRTTTFVQRRRRRPVLHVHGAASVLALAAVTMSLVVLSPAPARAVENNLLLSIDGRHFAGRTTGPIFSGLSGYVPGTSTTAGIWVRNNSADAATLSIAAVSGPGNTDLARNLGLQVQSGSLKSADMALAAAGGCTQVMSGWSLQPGQTIHLEMVLALPLAASNETRSQNADFDVVFLLQDITPSMRALNACAGAGTTVRGLGTADRGGTGAPAAAAVMNTADAPQEVAPSREITGTTFESASAHSNVMVNNPFWAVFVALGTPALYLVSAARRHRRRRNA</sequence>
<organism evidence="2 3">
    <name type="scientific">Arthrobacter terrae</name>
    <dbReference type="NCBI Taxonomy" id="2935737"/>
    <lineage>
        <taxon>Bacteria</taxon>
        <taxon>Bacillati</taxon>
        <taxon>Actinomycetota</taxon>
        <taxon>Actinomycetes</taxon>
        <taxon>Micrococcales</taxon>
        <taxon>Micrococcaceae</taxon>
        <taxon>Arthrobacter</taxon>
    </lineage>
</organism>
<evidence type="ECO:0000313" key="2">
    <source>
        <dbReference type="EMBL" id="MBG0738344.1"/>
    </source>
</evidence>
<accession>A0A931G6I4</accession>
<evidence type="ECO:0000313" key="3">
    <source>
        <dbReference type="Proteomes" id="UP000655366"/>
    </source>
</evidence>
<gene>
    <name evidence="2" type="ORF">IV500_02720</name>
</gene>
<keyword evidence="1" id="KW-0472">Membrane</keyword>
<evidence type="ECO:0000256" key="1">
    <source>
        <dbReference type="SAM" id="Phobius"/>
    </source>
</evidence>
<protein>
    <submittedName>
        <fullName evidence="2">Uncharacterized protein</fullName>
    </submittedName>
</protein>
<feature type="transmembrane region" description="Helical" evidence="1">
    <location>
        <begin position="21"/>
        <end position="42"/>
    </location>
</feature>
<keyword evidence="1" id="KW-0812">Transmembrane</keyword>
<dbReference type="Proteomes" id="UP000655366">
    <property type="component" value="Unassembled WGS sequence"/>
</dbReference>
<dbReference type="RefSeq" id="WP_196395290.1">
    <property type="nucleotide sequence ID" value="NZ_JADNYM010000003.1"/>
</dbReference>
<keyword evidence="3" id="KW-1185">Reference proteome</keyword>
<name>A0A931G6I4_9MICC</name>
<keyword evidence="1" id="KW-1133">Transmembrane helix</keyword>